<protein>
    <submittedName>
        <fullName evidence="3">Homeobox protein cut-like 2 Homeobox protein cux-2</fullName>
    </submittedName>
</protein>
<evidence type="ECO:0000259" key="2">
    <source>
        <dbReference type="Pfam" id="PF25398"/>
    </source>
</evidence>
<dbReference type="Pfam" id="PF25398">
    <property type="entry name" value="CUX1_N"/>
    <property type="match status" value="1"/>
</dbReference>
<keyword evidence="3" id="KW-0238">DNA-binding</keyword>
<dbReference type="AlphaFoldDB" id="A0A6G1Q1B6"/>
<dbReference type="GO" id="GO:0005634">
    <property type="term" value="C:nucleus"/>
    <property type="evidence" value="ECO:0007669"/>
    <property type="project" value="TreeGrafter"/>
</dbReference>
<reference evidence="4" key="2">
    <citation type="submission" date="2019-02" db="EMBL/GenBank/DDBJ databases">
        <title>Opniocepnalus argus Var Kimnra genome.</title>
        <authorList>
            <person name="Zhou C."/>
            <person name="Xiao S."/>
        </authorList>
    </citation>
    <scope>NUCLEOTIDE SEQUENCE [LARGE SCALE GENOMIC DNA]</scope>
</reference>
<name>A0A6G1Q1B6_CHAAH</name>
<dbReference type="GO" id="GO:0000977">
    <property type="term" value="F:RNA polymerase II transcription regulatory region sequence-specific DNA binding"/>
    <property type="evidence" value="ECO:0007669"/>
    <property type="project" value="TreeGrafter"/>
</dbReference>
<evidence type="ECO:0000256" key="1">
    <source>
        <dbReference type="ARBA" id="ARBA00023054"/>
    </source>
</evidence>
<reference evidence="3 4" key="1">
    <citation type="submission" date="2019-02" db="EMBL/GenBank/DDBJ databases">
        <title>Opniocepnalus argus genome.</title>
        <authorList>
            <person name="Zhou C."/>
            <person name="Xiao S."/>
        </authorList>
    </citation>
    <scope>NUCLEOTIDE SEQUENCE [LARGE SCALE GENOMIC DNA]</scope>
    <source>
        <strain evidence="3">OARG1902GOOAL</strain>
        <tissue evidence="3">Muscle</tissue>
    </source>
</reference>
<dbReference type="GO" id="GO:0000981">
    <property type="term" value="F:DNA-binding transcription factor activity, RNA polymerase II-specific"/>
    <property type="evidence" value="ECO:0007669"/>
    <property type="project" value="TreeGrafter"/>
</dbReference>
<keyword evidence="4" id="KW-1185">Reference proteome</keyword>
<dbReference type="InterPro" id="IPR057476">
    <property type="entry name" value="Cux_N"/>
</dbReference>
<dbReference type="PANTHER" id="PTHR14043">
    <property type="entry name" value="CCAAT DISPLACEMENT PROTEIN-RELATED"/>
    <property type="match status" value="1"/>
</dbReference>
<accession>A0A6G1Q1B6</accession>
<dbReference type="EMBL" id="CM015722">
    <property type="protein sequence ID" value="KAF3696173.1"/>
    <property type="molecule type" value="Genomic_DNA"/>
</dbReference>
<organism evidence="3 4">
    <name type="scientific">Channa argus</name>
    <name type="common">Northern snakehead</name>
    <name type="synonym">Ophicephalus argus</name>
    <dbReference type="NCBI Taxonomy" id="215402"/>
    <lineage>
        <taxon>Eukaryota</taxon>
        <taxon>Metazoa</taxon>
        <taxon>Chordata</taxon>
        <taxon>Craniata</taxon>
        <taxon>Vertebrata</taxon>
        <taxon>Euteleostomi</taxon>
        <taxon>Actinopterygii</taxon>
        <taxon>Neopterygii</taxon>
        <taxon>Teleostei</taxon>
        <taxon>Neoteleostei</taxon>
        <taxon>Acanthomorphata</taxon>
        <taxon>Anabantaria</taxon>
        <taxon>Anabantiformes</taxon>
        <taxon>Channoidei</taxon>
        <taxon>Channidae</taxon>
        <taxon>Channa</taxon>
    </lineage>
</organism>
<proteinExistence type="predicted"/>
<keyword evidence="3" id="KW-0371">Homeobox</keyword>
<feature type="domain" description="Cux N-terminal" evidence="2">
    <location>
        <begin position="258"/>
        <end position="311"/>
    </location>
</feature>
<evidence type="ECO:0000313" key="3">
    <source>
        <dbReference type="EMBL" id="KAF3696173.1"/>
    </source>
</evidence>
<keyword evidence="1" id="KW-0175">Coiled coil</keyword>
<dbReference type="PANTHER" id="PTHR14043:SF5">
    <property type="entry name" value="HOMEOBOX PROTEIN CUT-LIKE 2"/>
    <property type="match status" value="1"/>
</dbReference>
<gene>
    <name evidence="3" type="ORF">EXN66_Car011849</name>
</gene>
<evidence type="ECO:0000313" key="4">
    <source>
        <dbReference type="Proteomes" id="UP000503349"/>
    </source>
</evidence>
<sequence length="343" mass="39319">MAADVGSMFQYWKKFDLRRLQVLTYSCDLCCCHTRTVNYSLIHPQQWEGDRINLSHALSLLHQEGADWDLKASKWLQELNSSSLMARVQRDYLAEEEGGGGAEPGDSPTDKLLFTVQIYGSFYVPNRKALRFIGEIDKRMHVGLGSQQQPCLMGKRTTKWMMWGSMNLSLGKLGRKNMKWKLNTVNLECREEGSGRVGSVASNRLCFLPCKRLMCAECSDTDESGKTLEHWLLYMVLSIVKPPCRPSKSTSPIILPTERELNSVASELAGRQEESEHSHKHLVELSREFKRNVPEEVREMVAPVLKSFQAQACVLHIDKYARLLWNKPWLFFDREVHKRLGTP</sequence>
<dbReference type="Proteomes" id="UP000503349">
    <property type="component" value="Chromosome 11"/>
</dbReference>